<evidence type="ECO:0000259" key="13">
    <source>
        <dbReference type="Pfam" id="PF25121"/>
    </source>
</evidence>
<evidence type="ECO:0000256" key="11">
    <source>
        <dbReference type="SAM" id="Phobius"/>
    </source>
</evidence>
<evidence type="ECO:0000313" key="14">
    <source>
        <dbReference type="EMBL" id="CEF99421.1"/>
    </source>
</evidence>
<dbReference type="Pfam" id="PF01169">
    <property type="entry name" value="GDT1"/>
    <property type="match status" value="2"/>
</dbReference>
<feature type="compositionally biased region" description="Basic and acidic residues" evidence="10">
    <location>
        <begin position="696"/>
        <end position="710"/>
    </location>
</feature>
<dbReference type="PANTHER" id="PTHR12202:SF0">
    <property type="entry name" value="ESF1 HOMOLOG"/>
    <property type="match status" value="1"/>
</dbReference>
<feature type="compositionally biased region" description="Acidic residues" evidence="10">
    <location>
        <begin position="389"/>
        <end position="402"/>
    </location>
</feature>
<keyword evidence="5 11" id="KW-0812">Transmembrane</keyword>
<dbReference type="InterPro" id="IPR056750">
    <property type="entry name" value="RRM_ESF1"/>
</dbReference>
<dbReference type="GO" id="GO:0046873">
    <property type="term" value="F:metal ion transmembrane transporter activity"/>
    <property type="evidence" value="ECO:0007669"/>
    <property type="project" value="InterPro"/>
</dbReference>
<dbReference type="GO" id="GO:0006364">
    <property type="term" value="P:rRNA processing"/>
    <property type="evidence" value="ECO:0007669"/>
    <property type="project" value="InterPro"/>
</dbReference>
<evidence type="ECO:0000256" key="6">
    <source>
        <dbReference type="ARBA" id="ARBA00022989"/>
    </source>
</evidence>
<dbReference type="Pfam" id="PF25121">
    <property type="entry name" value="RRM_ESF1"/>
    <property type="match status" value="1"/>
</dbReference>
<evidence type="ECO:0000256" key="7">
    <source>
        <dbReference type="ARBA" id="ARBA00023054"/>
    </source>
</evidence>
<dbReference type="InterPro" id="IPR039754">
    <property type="entry name" value="Esf1"/>
</dbReference>
<gene>
    <name evidence="14" type="ORF">OT_ostta10g02530</name>
</gene>
<reference evidence="14 15" key="2">
    <citation type="journal article" date="2014" name="BMC Genomics">
        <title>An improved genome of the model marine alga Ostreococcus tauri unfolds by assessing Illumina de novo assemblies.</title>
        <authorList>
            <person name="Blanc-Mathieu R."/>
            <person name="Verhelst B."/>
            <person name="Derelle E."/>
            <person name="Rombauts S."/>
            <person name="Bouget F.Y."/>
            <person name="Carre I."/>
            <person name="Chateau A."/>
            <person name="Eyre-Walker A."/>
            <person name="Grimsley N."/>
            <person name="Moreau H."/>
            <person name="Piegu B."/>
            <person name="Rivals E."/>
            <person name="Schackwitz W."/>
            <person name="Van de Peer Y."/>
            <person name="Piganeau G."/>
        </authorList>
    </citation>
    <scope>NUCLEOTIDE SEQUENCE [LARGE SCALE GENOMIC DNA]</scope>
    <source>
        <strain evidence="15">OTTH 0595 / CCAP 157/2 / RCC745</strain>
    </source>
</reference>
<dbReference type="OrthoDB" id="498495at2759"/>
<feature type="region of interest" description="Disordered" evidence="10">
    <location>
        <begin position="248"/>
        <end position="268"/>
    </location>
</feature>
<dbReference type="KEGG" id="ota:OT_ostta10g02530"/>
<feature type="region of interest" description="Disordered" evidence="10">
    <location>
        <begin position="387"/>
        <end position="474"/>
    </location>
</feature>
<keyword evidence="8 11" id="KW-0472">Membrane</keyword>
<feature type="compositionally biased region" description="Acidic residues" evidence="10">
    <location>
        <begin position="422"/>
        <end position="444"/>
    </location>
</feature>
<dbReference type="AlphaFoldDB" id="A0A090M5G4"/>
<evidence type="ECO:0000256" key="2">
    <source>
        <dbReference type="ARBA" id="ARBA00004604"/>
    </source>
</evidence>
<dbReference type="InterPro" id="IPR001727">
    <property type="entry name" value="GDT1-like"/>
</dbReference>
<feature type="compositionally biased region" description="Acidic residues" evidence="10">
    <location>
        <begin position="526"/>
        <end position="566"/>
    </location>
</feature>
<organism evidence="14 15">
    <name type="scientific">Ostreococcus tauri</name>
    <name type="common">Marine green alga</name>
    <dbReference type="NCBI Taxonomy" id="70448"/>
    <lineage>
        <taxon>Eukaryota</taxon>
        <taxon>Viridiplantae</taxon>
        <taxon>Chlorophyta</taxon>
        <taxon>Mamiellophyceae</taxon>
        <taxon>Mamiellales</taxon>
        <taxon>Bathycoccaceae</taxon>
        <taxon>Ostreococcus</taxon>
    </lineage>
</organism>
<dbReference type="PANTHER" id="PTHR12202">
    <property type="entry name" value="ESF1 HOMOLOG"/>
    <property type="match status" value="1"/>
</dbReference>
<dbReference type="GeneID" id="9832228"/>
<keyword evidence="15" id="KW-1185">Reference proteome</keyword>
<dbReference type="RefSeq" id="XP_022839829.1">
    <property type="nucleotide sequence ID" value="XM_022983198.1"/>
</dbReference>
<feature type="transmembrane region" description="Helical" evidence="11">
    <location>
        <begin position="193"/>
        <end position="213"/>
    </location>
</feature>
<evidence type="ECO:0000256" key="3">
    <source>
        <dbReference type="ARBA" id="ARBA00009087"/>
    </source>
</evidence>
<feature type="domain" description="NUC153" evidence="12">
    <location>
        <begin position="685"/>
        <end position="707"/>
    </location>
</feature>
<dbReference type="InterPro" id="IPR012580">
    <property type="entry name" value="NUC153"/>
</dbReference>
<feature type="transmembrane region" description="Helical" evidence="11">
    <location>
        <begin position="41"/>
        <end position="65"/>
    </location>
</feature>
<dbReference type="EMBL" id="CAID01000010">
    <property type="protein sequence ID" value="CEF99421.1"/>
    <property type="molecule type" value="Genomic_DNA"/>
</dbReference>
<comment type="subcellular location">
    <subcellularLocation>
        <location evidence="1">Membrane</location>
        <topology evidence="1">Multi-pass membrane protein</topology>
    </subcellularLocation>
    <subcellularLocation>
        <location evidence="2">Nucleus</location>
        <location evidence="2">Nucleolus</location>
    </subcellularLocation>
</comment>
<name>A0A090M5G4_OSTTA</name>
<evidence type="ECO:0000259" key="12">
    <source>
        <dbReference type="Pfam" id="PF08159"/>
    </source>
</evidence>
<evidence type="ECO:0000256" key="4">
    <source>
        <dbReference type="ARBA" id="ARBA00009190"/>
    </source>
</evidence>
<dbReference type="GO" id="GO:0006816">
    <property type="term" value="P:calcium ion transport"/>
    <property type="evidence" value="ECO:0007669"/>
    <property type="project" value="UniProtKB-ARBA"/>
</dbReference>
<dbReference type="PROSITE" id="PS01214">
    <property type="entry name" value="UPF0016"/>
    <property type="match status" value="1"/>
</dbReference>
<keyword evidence="9" id="KW-0539">Nucleus</keyword>
<keyword evidence="6 11" id="KW-1133">Transmembrane helix</keyword>
<evidence type="ECO:0000256" key="8">
    <source>
        <dbReference type="ARBA" id="ARBA00023136"/>
    </source>
</evidence>
<accession>A0A090M5G4</accession>
<keyword evidence="7" id="KW-0175">Coiled coil</keyword>
<evidence type="ECO:0000256" key="9">
    <source>
        <dbReference type="ARBA" id="ARBA00023242"/>
    </source>
</evidence>
<feature type="region of interest" description="Disordered" evidence="10">
    <location>
        <begin position="696"/>
        <end position="745"/>
    </location>
</feature>
<evidence type="ECO:0000256" key="10">
    <source>
        <dbReference type="SAM" id="MobiDB-lite"/>
    </source>
</evidence>
<sequence>MLVGRRAAAAASGLALAAAPEAANAAMEATRVATEVDDGGFLQGLLLILFSEIGDKTFFIAVLLATQADKKAVFAGTYGALAVMTLISVALGGVLHQADEAITFQSSIPWDDVIAAALLLYFGVTTIQKADGAEESAEEEEADAKDAVDGLLSGSFSGEMALVASTFGVVFAAEWGDKSFFATIALAAAADPGAVTAGALAGHFIATAGAVVLGDVVSEKLSEKVVAYVGGSLFILFALGTGIDIVQKKKDGNDDDGEDGEEADNEQMRQYERDRLRYYYAIAEFDTVKTAMGVYHECDGIEYERSSFKLDLRYVPDDQSFEGREIRDSAADIPPDYEAPDFQVKALQHSNVKLSWDDDDPTRKKTFRRKITEDNLKDEDFAAYLATDSESESESESEEDEEAAKAAKKAYLAKLIGKEGTDDGEDGGGDDEEDDFFLDEDDGEDTAKASTKAYKEKRDKKKYGSKSGTGDMEVTFHAGLEEFGARIKKKQKEGKLGVKETVYEKQERLRKEKREARRLASKKGDDTEDEGDDEEFADGEEPATFDDPFFMDDGGDVDFDAEYDSDDGAKKAKKKTKKKTFQDDDEAPSKTSLKKAKKNAKRSEVDEKAQADLELLMMDEKHILGKSDGISARKTKASVDGEEPAKKKSRKERLAEKRRLRGKAARRAESDDEDDGEGVKLDTADDRFAGLYESHHFSLDPTDPRYKDVQNKNVIINERDKRRKSKVDGKKSKTLSALESEAKEIGSSELQNMLSSLKRKSKSKK</sequence>
<feature type="compositionally biased region" description="Basic and acidic residues" evidence="10">
    <location>
        <begin position="493"/>
        <end position="525"/>
    </location>
</feature>
<reference evidence="15" key="1">
    <citation type="journal article" date="2006" name="Proc. Natl. Acad. Sci. U.S.A.">
        <title>Genome analysis of the smallest free-living eukaryote Ostreococcus tauri unveils many unique features.</title>
        <authorList>
            <person name="Derelle E."/>
            <person name="Ferraz C."/>
            <person name="Rombauts S."/>
            <person name="Rouze P."/>
            <person name="Worden A.Z."/>
            <person name="Robbens S."/>
            <person name="Partensky F."/>
            <person name="Degroeve S."/>
            <person name="Echeynie S."/>
            <person name="Cooke R."/>
            <person name="Saeys Y."/>
            <person name="Wuyts J."/>
            <person name="Jabbari K."/>
            <person name="Bowler C."/>
            <person name="Panaud O."/>
            <person name="Piegu B."/>
            <person name="Ball S.G."/>
            <person name="Ral J.-P."/>
            <person name="Bouget F.-Y."/>
            <person name="Piganeau G."/>
            <person name="De Baets B."/>
            <person name="Picard A."/>
            <person name="Delseny M."/>
            <person name="Demaille J."/>
            <person name="Van de Peer Y."/>
            <person name="Moreau H."/>
        </authorList>
    </citation>
    <scope>NUCLEOTIDE SEQUENCE [LARGE SCALE GENOMIC DNA]</scope>
    <source>
        <strain evidence="15">OTTH 0595 / CCAP 157/2 / RCC745</strain>
    </source>
</reference>
<feature type="compositionally biased region" description="Acidic residues" evidence="10">
    <location>
        <begin position="253"/>
        <end position="265"/>
    </location>
</feature>
<feature type="region of interest" description="Disordered" evidence="10">
    <location>
        <begin position="487"/>
        <end position="608"/>
    </location>
</feature>
<evidence type="ECO:0000313" key="15">
    <source>
        <dbReference type="Proteomes" id="UP000009170"/>
    </source>
</evidence>
<feature type="transmembrane region" description="Helical" evidence="11">
    <location>
        <begin position="225"/>
        <end position="243"/>
    </location>
</feature>
<dbReference type="GO" id="GO:0005730">
    <property type="term" value="C:nucleolus"/>
    <property type="evidence" value="ECO:0007669"/>
    <property type="project" value="UniProtKB-SubCell"/>
</dbReference>
<feature type="transmembrane region" description="Helical" evidence="11">
    <location>
        <begin position="72"/>
        <end position="93"/>
    </location>
</feature>
<evidence type="ECO:0000256" key="5">
    <source>
        <dbReference type="ARBA" id="ARBA00022692"/>
    </source>
</evidence>
<proteinExistence type="inferred from homology"/>
<dbReference type="GO" id="GO:0016020">
    <property type="term" value="C:membrane"/>
    <property type="evidence" value="ECO:0007669"/>
    <property type="project" value="UniProtKB-SubCell"/>
</dbReference>
<dbReference type="GO" id="GO:0003723">
    <property type="term" value="F:RNA binding"/>
    <property type="evidence" value="ECO:0007669"/>
    <property type="project" value="TreeGrafter"/>
</dbReference>
<feature type="region of interest" description="Disordered" evidence="10">
    <location>
        <begin position="623"/>
        <end position="681"/>
    </location>
</feature>
<dbReference type="FunCoup" id="A0A090M5G4">
    <property type="interactions" value="1637"/>
</dbReference>
<feature type="compositionally biased region" description="Basic and acidic residues" evidence="10">
    <location>
        <begin position="637"/>
        <end position="657"/>
    </location>
</feature>
<comment type="similarity">
    <text evidence="3">Belongs to the ESF1 family.</text>
</comment>
<comment type="caution">
    <text evidence="14">The sequence shown here is derived from an EMBL/GenBank/DDBJ whole genome shotgun (WGS) entry which is preliminary data.</text>
</comment>
<dbReference type="InParanoid" id="A0A090M5G4"/>
<evidence type="ECO:0000256" key="1">
    <source>
        <dbReference type="ARBA" id="ARBA00004141"/>
    </source>
</evidence>
<dbReference type="InterPro" id="IPR049555">
    <property type="entry name" value="GDT1-like_CS"/>
</dbReference>
<comment type="similarity">
    <text evidence="4">Belongs to the GDT1 family.</text>
</comment>
<evidence type="ECO:0008006" key="16">
    <source>
        <dbReference type="Google" id="ProtNLM"/>
    </source>
</evidence>
<protein>
    <recommendedName>
        <fullName evidence="16">NUC153 domain-containing protein</fullName>
    </recommendedName>
</protein>
<dbReference type="Proteomes" id="UP000009170">
    <property type="component" value="Unassembled WGS sequence"/>
</dbReference>
<feature type="domain" description="ESF1 RRM" evidence="13">
    <location>
        <begin position="249"/>
        <end position="330"/>
    </location>
</feature>
<feature type="transmembrane region" description="Helical" evidence="11">
    <location>
        <begin position="151"/>
        <end position="173"/>
    </location>
</feature>
<dbReference type="Pfam" id="PF08159">
    <property type="entry name" value="NUC153"/>
    <property type="match status" value="1"/>
</dbReference>